<keyword evidence="3" id="KW-0732">Signal</keyword>
<feature type="signal peptide" evidence="3">
    <location>
        <begin position="1"/>
        <end position="33"/>
    </location>
</feature>
<keyword evidence="2" id="KW-1133">Transmembrane helix</keyword>
<sequence>MGGKYVRTTLIARSAAVAAAAAMVALSAAPANAATVSQASATALSLELAGTGATDSGTYAVTHDGSKETAEGTNEPLITALGGQDAIHLGTLAQDAVATGDATSAACSGLAGDGATVVAAGDGDCLSGGNNLSLDAGSLDFSKLRVLESDLFQGMDKQAQDALKPFQDQITGALSGLLAPIVKALGSPGLYVDLGAVQSSCTANAKTATGDSSIAGTRAYVKMPDGKQITLVDLPVDPSVNQKVVTDLAGVVDAVLAGLRTQLTNGLDGALSPIDPVVDQLQQQLLKPLLTSLSEQLAPLEQNLLDITLNAQDTSPGAITVTALDMKVLPAAEAFVGGSLAHLTVGTSHCGPNSPVSKTVTKNPPPAKAGEKPPASIPTVVTAGMESYDDGSAGRIALVALLLLAAGGAGTATYFRVLRRG</sequence>
<keyword evidence="5" id="KW-1185">Reference proteome</keyword>
<name>A0ABQ5SUM7_9ACTN</name>
<keyword evidence="2" id="KW-0472">Membrane</keyword>
<feature type="region of interest" description="Disordered" evidence="1">
    <location>
        <begin position="351"/>
        <end position="376"/>
    </location>
</feature>
<keyword evidence="2" id="KW-0812">Transmembrane</keyword>
<evidence type="ECO:0000256" key="1">
    <source>
        <dbReference type="SAM" id="MobiDB-lite"/>
    </source>
</evidence>
<reference evidence="4" key="1">
    <citation type="journal article" date="2014" name="Int. J. Syst. Evol. Microbiol.">
        <title>Complete genome of a new Firmicutes species belonging to the dominant human colonic microbiota ('Ruminococcus bicirculans') reveals two chromosomes and a selective capacity to utilize plant glucans.</title>
        <authorList>
            <consortium name="NISC Comparative Sequencing Program"/>
            <person name="Wegmann U."/>
            <person name="Louis P."/>
            <person name="Goesmann A."/>
            <person name="Henrissat B."/>
            <person name="Duncan S.H."/>
            <person name="Flint H.J."/>
        </authorList>
    </citation>
    <scope>NUCLEOTIDE SEQUENCE</scope>
    <source>
        <strain evidence="4">VKM Ac-1246</strain>
    </source>
</reference>
<protein>
    <recommendedName>
        <fullName evidence="6">Choice-of-anchor G family protein</fullName>
    </recommendedName>
</protein>
<evidence type="ECO:0000313" key="4">
    <source>
        <dbReference type="EMBL" id="GLJ67519.1"/>
    </source>
</evidence>
<evidence type="ECO:0000256" key="3">
    <source>
        <dbReference type="SAM" id="SignalP"/>
    </source>
</evidence>
<organism evidence="4 5">
    <name type="scientific">Nocardioides luteus</name>
    <dbReference type="NCBI Taxonomy" id="1844"/>
    <lineage>
        <taxon>Bacteria</taxon>
        <taxon>Bacillati</taxon>
        <taxon>Actinomycetota</taxon>
        <taxon>Actinomycetes</taxon>
        <taxon>Propionibacteriales</taxon>
        <taxon>Nocardioidaceae</taxon>
        <taxon>Nocardioides</taxon>
    </lineage>
</organism>
<proteinExistence type="predicted"/>
<reference evidence="4" key="2">
    <citation type="submission" date="2023-01" db="EMBL/GenBank/DDBJ databases">
        <authorList>
            <person name="Sun Q."/>
            <person name="Evtushenko L."/>
        </authorList>
    </citation>
    <scope>NUCLEOTIDE SEQUENCE</scope>
    <source>
        <strain evidence="4">VKM Ac-1246</strain>
    </source>
</reference>
<feature type="transmembrane region" description="Helical" evidence="2">
    <location>
        <begin position="396"/>
        <end position="415"/>
    </location>
</feature>
<dbReference type="Proteomes" id="UP001142292">
    <property type="component" value="Unassembled WGS sequence"/>
</dbReference>
<dbReference type="EMBL" id="BSEL01000004">
    <property type="protein sequence ID" value="GLJ67519.1"/>
    <property type="molecule type" value="Genomic_DNA"/>
</dbReference>
<accession>A0ABQ5SUM7</accession>
<feature type="compositionally biased region" description="Polar residues" evidence="1">
    <location>
        <begin position="351"/>
        <end position="361"/>
    </location>
</feature>
<feature type="chain" id="PRO_5047519270" description="Choice-of-anchor G family protein" evidence="3">
    <location>
        <begin position="34"/>
        <end position="421"/>
    </location>
</feature>
<comment type="caution">
    <text evidence="4">The sequence shown here is derived from an EMBL/GenBank/DDBJ whole genome shotgun (WGS) entry which is preliminary data.</text>
</comment>
<gene>
    <name evidence="4" type="ORF">GCM10017579_15550</name>
</gene>
<evidence type="ECO:0008006" key="6">
    <source>
        <dbReference type="Google" id="ProtNLM"/>
    </source>
</evidence>
<evidence type="ECO:0000313" key="5">
    <source>
        <dbReference type="Proteomes" id="UP001142292"/>
    </source>
</evidence>
<evidence type="ECO:0000256" key="2">
    <source>
        <dbReference type="SAM" id="Phobius"/>
    </source>
</evidence>